<dbReference type="AlphaFoldDB" id="A0AA37XDX9"/>
<dbReference type="InterPro" id="IPR011146">
    <property type="entry name" value="HIT-like"/>
</dbReference>
<feature type="active site" description="Tele-AMP-histidine intermediate" evidence="1">
    <location>
        <position position="93"/>
    </location>
</feature>
<evidence type="ECO:0000313" key="5">
    <source>
        <dbReference type="EMBL" id="GMA31412.1"/>
    </source>
</evidence>
<dbReference type="GO" id="GO:0003824">
    <property type="term" value="F:catalytic activity"/>
    <property type="evidence" value="ECO:0007669"/>
    <property type="project" value="InterPro"/>
</dbReference>
<evidence type="ECO:0000259" key="4">
    <source>
        <dbReference type="PROSITE" id="PS51084"/>
    </source>
</evidence>
<evidence type="ECO:0000313" key="6">
    <source>
        <dbReference type="Proteomes" id="UP001157161"/>
    </source>
</evidence>
<dbReference type="RefSeq" id="WP_284250244.1">
    <property type="nucleotide sequence ID" value="NZ_BSUM01000001.1"/>
</dbReference>
<reference evidence="5" key="2">
    <citation type="submission" date="2023-02" db="EMBL/GenBank/DDBJ databases">
        <authorList>
            <person name="Sun Q."/>
            <person name="Mori K."/>
        </authorList>
    </citation>
    <scope>NUCLEOTIDE SEQUENCE</scope>
    <source>
        <strain evidence="5">NBRC 112290</strain>
    </source>
</reference>
<dbReference type="Gene3D" id="3.30.428.10">
    <property type="entry name" value="HIT-like"/>
    <property type="match status" value="1"/>
</dbReference>
<evidence type="ECO:0000256" key="2">
    <source>
        <dbReference type="PIRSR" id="PIRSR601310-3"/>
    </source>
</evidence>
<keyword evidence="6" id="KW-1185">Reference proteome</keyword>
<dbReference type="Proteomes" id="UP001157161">
    <property type="component" value="Unassembled WGS sequence"/>
</dbReference>
<dbReference type="GO" id="GO:0009117">
    <property type="term" value="P:nucleotide metabolic process"/>
    <property type="evidence" value="ECO:0007669"/>
    <property type="project" value="TreeGrafter"/>
</dbReference>
<dbReference type="InterPro" id="IPR001310">
    <property type="entry name" value="Histidine_triad_HIT"/>
</dbReference>
<evidence type="ECO:0000256" key="1">
    <source>
        <dbReference type="PIRSR" id="PIRSR601310-1"/>
    </source>
</evidence>
<sequence>MPTLFERIIAREIPGRFVWSDPVCVGFLTITPITPGHILIVPRTPVDHWLDAPDDLMNHLVASARTVGRAQLAEFGGERSGLVVQGYGVPHLHLHVFASSGPEDFERLDAAEADGDDLDAAADRLRRRLLADGASGAVADQA</sequence>
<proteinExistence type="predicted"/>
<accession>A0AA37XDX9</accession>
<evidence type="ECO:0000256" key="3">
    <source>
        <dbReference type="PROSITE-ProRule" id="PRU00464"/>
    </source>
</evidence>
<dbReference type="EMBL" id="BSUM01000001">
    <property type="protein sequence ID" value="GMA31412.1"/>
    <property type="molecule type" value="Genomic_DNA"/>
</dbReference>
<dbReference type="SUPFAM" id="SSF54197">
    <property type="entry name" value="HIT-like"/>
    <property type="match status" value="1"/>
</dbReference>
<name>A0AA37XDX9_9MICO</name>
<dbReference type="InterPro" id="IPR036265">
    <property type="entry name" value="HIT-like_sf"/>
</dbReference>
<dbReference type="Pfam" id="PF01230">
    <property type="entry name" value="HIT"/>
    <property type="match status" value="1"/>
</dbReference>
<dbReference type="PRINTS" id="PR00332">
    <property type="entry name" value="HISTRIAD"/>
</dbReference>
<feature type="short sequence motif" description="Histidine triad motif" evidence="2 3">
    <location>
        <begin position="91"/>
        <end position="95"/>
    </location>
</feature>
<comment type="caution">
    <text evidence="5">The sequence shown here is derived from an EMBL/GenBank/DDBJ whole genome shotgun (WGS) entry which is preliminary data.</text>
</comment>
<dbReference type="PANTHER" id="PTHR46648">
    <property type="entry name" value="HIT FAMILY PROTEIN 1"/>
    <property type="match status" value="1"/>
</dbReference>
<feature type="domain" description="HIT" evidence="4">
    <location>
        <begin position="4"/>
        <end position="107"/>
    </location>
</feature>
<dbReference type="PROSITE" id="PS51084">
    <property type="entry name" value="HIT_2"/>
    <property type="match status" value="1"/>
</dbReference>
<gene>
    <name evidence="5" type="ORF">GCM10025875_14040</name>
</gene>
<dbReference type="PANTHER" id="PTHR46648:SF1">
    <property type="entry name" value="ADENOSINE 5'-MONOPHOSPHORAMIDASE HNT1"/>
    <property type="match status" value="1"/>
</dbReference>
<organism evidence="5 6">
    <name type="scientific">Litorihabitans aurantiacus</name>
    <dbReference type="NCBI Taxonomy" id="1930061"/>
    <lineage>
        <taxon>Bacteria</taxon>
        <taxon>Bacillati</taxon>
        <taxon>Actinomycetota</taxon>
        <taxon>Actinomycetes</taxon>
        <taxon>Micrococcales</taxon>
        <taxon>Beutenbergiaceae</taxon>
        <taxon>Litorihabitans</taxon>
    </lineage>
</organism>
<reference evidence="5" key="1">
    <citation type="journal article" date="2014" name="Int. J. Syst. Evol. Microbiol.">
        <title>Complete genome sequence of Corynebacterium casei LMG S-19264T (=DSM 44701T), isolated from a smear-ripened cheese.</title>
        <authorList>
            <consortium name="US DOE Joint Genome Institute (JGI-PGF)"/>
            <person name="Walter F."/>
            <person name="Albersmeier A."/>
            <person name="Kalinowski J."/>
            <person name="Ruckert C."/>
        </authorList>
    </citation>
    <scope>NUCLEOTIDE SEQUENCE</scope>
    <source>
        <strain evidence="5">NBRC 112290</strain>
    </source>
</reference>
<protein>
    <recommendedName>
        <fullName evidence="4">HIT domain-containing protein</fullName>
    </recommendedName>
</protein>